<dbReference type="PaxDb" id="35128-Thaps263213"/>
<gene>
    <name evidence="2" type="ORF">THAPS_263213</name>
</gene>
<evidence type="ECO:0000313" key="3">
    <source>
        <dbReference type="Proteomes" id="UP000001449"/>
    </source>
</evidence>
<protein>
    <recommendedName>
        <fullName evidence="1">SCP domain-containing protein</fullName>
    </recommendedName>
</protein>
<reference evidence="2 3" key="2">
    <citation type="journal article" date="2008" name="Nature">
        <title>The Phaeodactylum genome reveals the evolutionary history of diatom genomes.</title>
        <authorList>
            <person name="Bowler C."/>
            <person name="Allen A.E."/>
            <person name="Badger J.H."/>
            <person name="Grimwood J."/>
            <person name="Jabbari K."/>
            <person name="Kuo A."/>
            <person name="Maheswari U."/>
            <person name="Martens C."/>
            <person name="Maumus F."/>
            <person name="Otillar R.P."/>
            <person name="Rayko E."/>
            <person name="Salamov A."/>
            <person name="Vandepoele K."/>
            <person name="Beszteri B."/>
            <person name="Gruber A."/>
            <person name="Heijde M."/>
            <person name="Katinka M."/>
            <person name="Mock T."/>
            <person name="Valentin K."/>
            <person name="Verret F."/>
            <person name="Berges J.A."/>
            <person name="Brownlee C."/>
            <person name="Cadoret J.P."/>
            <person name="Chiovitti A."/>
            <person name="Choi C.J."/>
            <person name="Coesel S."/>
            <person name="De Martino A."/>
            <person name="Detter J.C."/>
            <person name="Durkin C."/>
            <person name="Falciatore A."/>
            <person name="Fournet J."/>
            <person name="Haruta M."/>
            <person name="Huysman M.J."/>
            <person name="Jenkins B.D."/>
            <person name="Jiroutova K."/>
            <person name="Jorgensen R.E."/>
            <person name="Joubert Y."/>
            <person name="Kaplan A."/>
            <person name="Kroger N."/>
            <person name="Kroth P.G."/>
            <person name="La Roche J."/>
            <person name="Lindquist E."/>
            <person name="Lommer M."/>
            <person name="Martin-Jezequel V."/>
            <person name="Lopez P.J."/>
            <person name="Lucas S."/>
            <person name="Mangogna M."/>
            <person name="McGinnis K."/>
            <person name="Medlin L.K."/>
            <person name="Montsant A."/>
            <person name="Oudot-Le Secq M.P."/>
            <person name="Napoli C."/>
            <person name="Obornik M."/>
            <person name="Parker M.S."/>
            <person name="Petit J.L."/>
            <person name="Porcel B.M."/>
            <person name="Poulsen N."/>
            <person name="Robison M."/>
            <person name="Rychlewski L."/>
            <person name="Rynearson T.A."/>
            <person name="Schmutz J."/>
            <person name="Shapiro H."/>
            <person name="Siaut M."/>
            <person name="Stanley M."/>
            <person name="Sussman M.R."/>
            <person name="Taylor A.R."/>
            <person name="Vardi A."/>
            <person name="von Dassow P."/>
            <person name="Vyverman W."/>
            <person name="Willis A."/>
            <person name="Wyrwicz L.S."/>
            <person name="Rokhsar D.S."/>
            <person name="Weissenbach J."/>
            <person name="Armbrust E.V."/>
            <person name="Green B.R."/>
            <person name="Van de Peer Y."/>
            <person name="Grigoriev I.V."/>
        </authorList>
    </citation>
    <scope>NUCLEOTIDE SEQUENCE [LARGE SCALE GENOMIC DNA]</scope>
    <source>
        <strain evidence="2 3">CCMP1335</strain>
    </source>
</reference>
<dbReference type="SUPFAM" id="SSF55797">
    <property type="entry name" value="PR-1-like"/>
    <property type="match status" value="1"/>
</dbReference>
<dbReference type="InParanoid" id="B5YN96"/>
<dbReference type="InterPro" id="IPR035940">
    <property type="entry name" value="CAP_sf"/>
</dbReference>
<dbReference type="HOGENOM" id="CLU_1317779_0_0_1"/>
<evidence type="ECO:0000259" key="1">
    <source>
        <dbReference type="SMART" id="SM00198"/>
    </source>
</evidence>
<dbReference type="SMART" id="SM00198">
    <property type="entry name" value="SCP"/>
    <property type="match status" value="1"/>
</dbReference>
<dbReference type="InterPro" id="IPR014044">
    <property type="entry name" value="CAP_dom"/>
</dbReference>
<dbReference type="Gene3D" id="3.40.33.10">
    <property type="entry name" value="CAP"/>
    <property type="match status" value="1"/>
</dbReference>
<dbReference type="FunFam" id="3.40.33.10:FF:000029">
    <property type="entry name" value="Predicted protein"/>
    <property type="match status" value="1"/>
</dbReference>
<dbReference type="GeneID" id="7450649"/>
<feature type="non-terminal residue" evidence="2">
    <location>
        <position position="168"/>
    </location>
</feature>
<dbReference type="PANTHER" id="PTHR10334">
    <property type="entry name" value="CYSTEINE-RICH SECRETORY PROTEIN-RELATED"/>
    <property type="match status" value="1"/>
</dbReference>
<accession>B5YN96</accession>
<evidence type="ECO:0000313" key="2">
    <source>
        <dbReference type="EMBL" id="ACI64594.1"/>
    </source>
</evidence>
<organism evidence="2 3">
    <name type="scientific">Thalassiosira pseudonana</name>
    <name type="common">Marine diatom</name>
    <name type="synonym">Cyclotella nana</name>
    <dbReference type="NCBI Taxonomy" id="35128"/>
    <lineage>
        <taxon>Eukaryota</taxon>
        <taxon>Sar</taxon>
        <taxon>Stramenopiles</taxon>
        <taxon>Ochrophyta</taxon>
        <taxon>Bacillariophyta</taxon>
        <taxon>Coscinodiscophyceae</taxon>
        <taxon>Thalassiosirophycidae</taxon>
        <taxon>Thalassiosirales</taxon>
        <taxon>Thalassiosiraceae</taxon>
        <taxon>Thalassiosira</taxon>
    </lineage>
</organism>
<dbReference type="PRINTS" id="PR00837">
    <property type="entry name" value="V5TPXLIKE"/>
</dbReference>
<dbReference type="AlphaFoldDB" id="B5YN96"/>
<keyword evidence="3" id="KW-1185">Reference proteome</keyword>
<reference evidence="2 3" key="1">
    <citation type="journal article" date="2004" name="Science">
        <title>The genome of the diatom Thalassiosira pseudonana: ecology, evolution, and metabolism.</title>
        <authorList>
            <person name="Armbrust E.V."/>
            <person name="Berges J.A."/>
            <person name="Bowler C."/>
            <person name="Green B.R."/>
            <person name="Martinez D."/>
            <person name="Putnam N.H."/>
            <person name="Zhou S."/>
            <person name="Allen A.E."/>
            <person name="Apt K.E."/>
            <person name="Bechner M."/>
            <person name="Brzezinski M.A."/>
            <person name="Chaal B.K."/>
            <person name="Chiovitti A."/>
            <person name="Davis A.K."/>
            <person name="Demarest M.S."/>
            <person name="Detter J.C."/>
            <person name="Glavina T."/>
            <person name="Goodstein D."/>
            <person name="Hadi M.Z."/>
            <person name="Hellsten U."/>
            <person name="Hildebrand M."/>
            <person name="Jenkins B.D."/>
            <person name="Jurka J."/>
            <person name="Kapitonov V.V."/>
            <person name="Kroger N."/>
            <person name="Lau W.W."/>
            <person name="Lane T.W."/>
            <person name="Larimer F.W."/>
            <person name="Lippmeier J.C."/>
            <person name="Lucas S."/>
            <person name="Medina M."/>
            <person name="Montsant A."/>
            <person name="Obornik M."/>
            <person name="Parker M.S."/>
            <person name="Palenik B."/>
            <person name="Pazour G.J."/>
            <person name="Richardson P.M."/>
            <person name="Rynearson T.A."/>
            <person name="Saito M.A."/>
            <person name="Schwartz D.C."/>
            <person name="Thamatrakoln K."/>
            <person name="Valentin K."/>
            <person name="Vardi A."/>
            <person name="Wilkerson F.P."/>
            <person name="Rokhsar D.S."/>
        </authorList>
    </citation>
    <scope>NUCLEOTIDE SEQUENCE [LARGE SCALE GENOMIC DNA]</scope>
    <source>
        <strain evidence="2 3">CCMP1335</strain>
    </source>
</reference>
<feature type="domain" description="SCP" evidence="1">
    <location>
        <begin position="1"/>
        <end position="141"/>
    </location>
</feature>
<dbReference type="InterPro" id="IPR001283">
    <property type="entry name" value="CRISP-related"/>
</dbReference>
<dbReference type="Pfam" id="PF00188">
    <property type="entry name" value="CAP"/>
    <property type="match status" value="1"/>
</dbReference>
<dbReference type="KEGG" id="tps:THAPS_263213"/>
<dbReference type="GO" id="GO:0005615">
    <property type="term" value="C:extracellular space"/>
    <property type="evidence" value="ECO:0000318"/>
    <property type="project" value="GO_Central"/>
</dbReference>
<proteinExistence type="predicted"/>
<feature type="non-terminal residue" evidence="2">
    <location>
        <position position="1"/>
    </location>
</feature>
<dbReference type="RefSeq" id="XP_002295877.1">
    <property type="nucleotide sequence ID" value="XM_002295841.1"/>
</dbReference>
<name>B5YN96_THAPS</name>
<sequence>KEWLSSHNSRRRTYHQNAGKRYRALRWSSTLASNAASYAKNALSQCSSYGVSHAHGVSDGENLAKNKGKGTWGSMYPADNIVKRWVDNEKSWSYPKNAHLTQVVWYSTSYVGCGESAKTMSDGSTCRVQVCRYTRPGNCGVKNGNWRAEAFKDETGCGDPCPKEGCYA</sequence>
<dbReference type="Proteomes" id="UP000001449">
    <property type="component" value="Chromosome 7"/>
</dbReference>
<dbReference type="EMBL" id="CP001160">
    <property type="protein sequence ID" value="ACI64594.1"/>
    <property type="molecule type" value="Genomic_DNA"/>
</dbReference>